<dbReference type="InterPro" id="IPR015915">
    <property type="entry name" value="Kelch-typ_b-propeller"/>
</dbReference>
<dbReference type="InterPro" id="IPR037293">
    <property type="entry name" value="Gal_Oxidase_central_sf"/>
</dbReference>
<name>A0ABT5D350_9BACT</name>
<proteinExistence type="predicted"/>
<dbReference type="Proteomes" id="UP001221838">
    <property type="component" value="Unassembled WGS sequence"/>
</dbReference>
<dbReference type="SMART" id="SM00612">
    <property type="entry name" value="Kelch"/>
    <property type="match status" value="6"/>
</dbReference>
<dbReference type="RefSeq" id="WP_272135609.1">
    <property type="nucleotide sequence ID" value="NZ_JAQNDM010000002.1"/>
</dbReference>
<dbReference type="Gene3D" id="2.60.40.10">
    <property type="entry name" value="Immunoglobulins"/>
    <property type="match status" value="2"/>
</dbReference>
<dbReference type="InterPro" id="IPR011043">
    <property type="entry name" value="Gal_Oxase/kelch_b-propeller"/>
</dbReference>
<dbReference type="SUPFAM" id="SSF50965">
    <property type="entry name" value="Galactose oxidase, central domain"/>
    <property type="match status" value="2"/>
</dbReference>
<organism evidence="4 5">
    <name type="scientific">Stigmatella ashevillensis</name>
    <dbReference type="NCBI Taxonomy" id="2995309"/>
    <lineage>
        <taxon>Bacteria</taxon>
        <taxon>Pseudomonadati</taxon>
        <taxon>Myxococcota</taxon>
        <taxon>Myxococcia</taxon>
        <taxon>Myxococcales</taxon>
        <taxon>Cystobacterineae</taxon>
        <taxon>Archangiaceae</taxon>
        <taxon>Stigmatella</taxon>
    </lineage>
</organism>
<keyword evidence="2" id="KW-0677">Repeat</keyword>
<dbReference type="InterPro" id="IPR013783">
    <property type="entry name" value="Ig-like_fold"/>
</dbReference>
<dbReference type="PANTHER" id="PTHR24412:SF441">
    <property type="entry name" value="KELCH-LIKE PROTEIN 28"/>
    <property type="match status" value="1"/>
</dbReference>
<feature type="signal peptide" evidence="3">
    <location>
        <begin position="1"/>
        <end position="20"/>
    </location>
</feature>
<accession>A0ABT5D350</accession>
<dbReference type="Gene3D" id="2.130.10.80">
    <property type="entry name" value="Galactose oxidase/kelch, beta-propeller"/>
    <property type="match status" value="3"/>
</dbReference>
<dbReference type="PANTHER" id="PTHR24412">
    <property type="entry name" value="KELCH PROTEIN"/>
    <property type="match status" value="1"/>
</dbReference>
<dbReference type="Pfam" id="PF17963">
    <property type="entry name" value="Big_9"/>
    <property type="match status" value="2"/>
</dbReference>
<keyword evidence="5" id="KW-1185">Reference proteome</keyword>
<protein>
    <submittedName>
        <fullName evidence="4">Kelch repeat-containing protein</fullName>
    </submittedName>
</protein>
<dbReference type="Gene3D" id="2.120.10.80">
    <property type="entry name" value="Kelch-type beta propeller"/>
    <property type="match status" value="1"/>
</dbReference>
<evidence type="ECO:0000256" key="1">
    <source>
        <dbReference type="ARBA" id="ARBA00022441"/>
    </source>
</evidence>
<dbReference type="CDD" id="cd00146">
    <property type="entry name" value="PKD"/>
    <property type="match status" value="1"/>
</dbReference>
<evidence type="ECO:0000313" key="5">
    <source>
        <dbReference type="Proteomes" id="UP001221838"/>
    </source>
</evidence>
<dbReference type="InterPro" id="IPR006652">
    <property type="entry name" value="Kelch_1"/>
</dbReference>
<sequence>MHPRLCSLAALLLLCLAACTSQPPQPTGSVQFAASTQQALSASDITRVKVTVSAAEMSSLVVELAKSNGAWGGLIGNIPTGAHRAFLAEAFDASGTKRFQGQTSGVTLTANQTTAVAITLQELAPPPPYANEVPVIDSLVASPTSVQTGGSISLSATVHDPNAGDTLSLAWTASGGTFSASSAATTSWTAPASVGFQHLTFTVTDAQGSAVSVSLTVNVVSGASSGHAALNLSFNLFPVVSRVSASLNRLDAGQSTSVSATASDADGDTLLYQWTATCPGTWTHATSSAASFVPSSVPSGACNNCQLTVTVQDGRGGQTTGSLNLCIASVSTTHFPPSFSNFYQSATSISPGQTVAFDVTALDPQSSSLTFAWTSNAGSLATAQDTAQTSRVVWTAPSCTETGDTPTVTATVTNAYGLSASKAFSLSGLPTCVRWSSAGFMAEARHVHTATLLPSGKVLIAGGYIPAGSRYIASAELYDPATHSWSSTAPMPVERGYHTATLLPSGKVLIVGGQNGIFPLATAVVYDPATHSWSSAAPMLSARASYTATLLPSGKVLVAGGYHRTAGALASAELYDPATNSWSSAAPMASTRHLHTATLLPSGKVLVAGAGVEGSALATAELYDPATDTWSSAGSLSTRRDLHTATLLPSGKVLIAGGPYANTVASAELYDPATNSWSSGGTLITRRSGYHTATLLPSGKVLLVAGTSVEGGALATAELYDPATNAWSSAGAMASARVAHTATWLNSGKVLFTGGLDRTNLSSAELYTP</sequence>
<dbReference type="SUPFAM" id="SSF49299">
    <property type="entry name" value="PKD domain"/>
    <property type="match status" value="1"/>
</dbReference>
<reference evidence="4 5" key="1">
    <citation type="submission" date="2022-11" db="EMBL/GenBank/DDBJ databases">
        <title>Minimal conservation of predation-associated metabolite biosynthetic gene clusters underscores biosynthetic potential of Myxococcota including descriptions for ten novel species: Archangium lansinium sp. nov., Myxococcus landrumus sp. nov., Nannocystis bai.</title>
        <authorList>
            <person name="Ahearne A."/>
            <person name="Stevens C."/>
            <person name="Dowd S."/>
        </authorList>
    </citation>
    <scope>NUCLEOTIDE SEQUENCE [LARGE SCALE GENOMIC DNA]</scope>
    <source>
        <strain evidence="4 5">NCWAL01</strain>
    </source>
</reference>
<comment type="caution">
    <text evidence="4">The sequence shown here is derived from an EMBL/GenBank/DDBJ whole genome shotgun (WGS) entry which is preliminary data.</text>
</comment>
<keyword evidence="3" id="KW-0732">Signal</keyword>
<feature type="chain" id="PRO_5047057807" evidence="3">
    <location>
        <begin position="21"/>
        <end position="769"/>
    </location>
</feature>
<evidence type="ECO:0000256" key="2">
    <source>
        <dbReference type="ARBA" id="ARBA00022737"/>
    </source>
</evidence>
<dbReference type="EMBL" id="JAQNDM010000002">
    <property type="protein sequence ID" value="MDC0708105.1"/>
    <property type="molecule type" value="Genomic_DNA"/>
</dbReference>
<keyword evidence="1" id="KW-0880">Kelch repeat</keyword>
<dbReference type="Pfam" id="PF01344">
    <property type="entry name" value="Kelch_1"/>
    <property type="match status" value="3"/>
</dbReference>
<evidence type="ECO:0000313" key="4">
    <source>
        <dbReference type="EMBL" id="MDC0708105.1"/>
    </source>
</evidence>
<gene>
    <name evidence="4" type="ORF">POL68_06445</name>
</gene>
<dbReference type="InterPro" id="IPR035986">
    <property type="entry name" value="PKD_dom_sf"/>
</dbReference>
<evidence type="ECO:0000256" key="3">
    <source>
        <dbReference type="SAM" id="SignalP"/>
    </source>
</evidence>